<dbReference type="InterPro" id="IPR050742">
    <property type="entry name" value="Helicase_Restrict-Modif_Enz"/>
</dbReference>
<sequence length="271" mass="30639">MSDKVAPNHRDERVTGVQPSWRIGLDMLSKELRDRTVCKFALRLSAQQELILEIQTESWWEGITVPLLELVRLRLRNLVQHVEKSKRCIVYSDFKDELGEGNSVDLPEIGSVDFIRFKRKARHFLREHEDNLSLQKLRRGLPLTPTDIEQLQELLLSAGIGDQTQIETAAKLSHGLGRFIRSLVGLERAAVAEAFSRFIAEGPTNADQIEFVDLVIEHLTEKGVMDPKLLYTGPFIEVAPSGPEHVFSLERTNSLIDVIKRINISAGDQVA</sequence>
<dbReference type="PANTHER" id="PTHR47396">
    <property type="entry name" value="TYPE I RESTRICTION ENZYME ECOKI R PROTEIN"/>
    <property type="match status" value="1"/>
</dbReference>
<evidence type="ECO:0000313" key="3">
    <source>
        <dbReference type="Proteomes" id="UP001220530"/>
    </source>
</evidence>
<feature type="domain" description="EcoEI R protein C-terminal" evidence="1">
    <location>
        <begin position="117"/>
        <end position="261"/>
    </location>
</feature>
<dbReference type="InterPro" id="IPR013670">
    <property type="entry name" value="EcoEI_R_C_dom"/>
</dbReference>
<dbReference type="RefSeq" id="WP_282219360.1">
    <property type="nucleotide sequence ID" value="NZ_CP118246.1"/>
</dbReference>
<reference evidence="2 3" key="1">
    <citation type="submission" date="2023-02" db="EMBL/GenBank/DDBJ databases">
        <title>Devosia algicola sp. nov., isolated from the phycosphere of marine algae.</title>
        <authorList>
            <person name="Kim J.M."/>
            <person name="Lee J.K."/>
            <person name="Choi B.J."/>
            <person name="Bayburt H."/>
            <person name="Jeon C.O."/>
        </authorList>
    </citation>
    <scope>NUCLEOTIDE SEQUENCE [LARGE SCALE GENOMIC DNA]</scope>
    <source>
        <strain evidence="2 3">G20-9</strain>
    </source>
</reference>
<accession>A0ABY7YNS8</accession>
<dbReference type="PANTHER" id="PTHR47396:SF1">
    <property type="entry name" value="ATP-DEPENDENT HELICASE IRC3-RELATED"/>
    <property type="match status" value="1"/>
</dbReference>
<keyword evidence="3" id="KW-1185">Reference proteome</keyword>
<name>A0ABY7YNS8_9HYPH</name>
<evidence type="ECO:0000313" key="2">
    <source>
        <dbReference type="EMBL" id="WDR02958.1"/>
    </source>
</evidence>
<dbReference type="Proteomes" id="UP001220530">
    <property type="component" value="Chromosome"/>
</dbReference>
<organism evidence="2 3">
    <name type="scientific">Devosia algicola</name>
    <dbReference type="NCBI Taxonomy" id="3026418"/>
    <lineage>
        <taxon>Bacteria</taxon>
        <taxon>Pseudomonadati</taxon>
        <taxon>Pseudomonadota</taxon>
        <taxon>Alphaproteobacteria</taxon>
        <taxon>Hyphomicrobiales</taxon>
        <taxon>Devosiaceae</taxon>
        <taxon>Devosia</taxon>
    </lineage>
</organism>
<proteinExistence type="predicted"/>
<gene>
    <name evidence="2" type="ORF">PSQ19_01675</name>
</gene>
<dbReference type="EMBL" id="CP118246">
    <property type="protein sequence ID" value="WDR02958.1"/>
    <property type="molecule type" value="Genomic_DNA"/>
</dbReference>
<evidence type="ECO:0000259" key="1">
    <source>
        <dbReference type="Pfam" id="PF08463"/>
    </source>
</evidence>
<protein>
    <submittedName>
        <fullName evidence="2">Type I restriction-modification enzyme R subunit C-terminal domain-containing protein</fullName>
    </submittedName>
</protein>
<dbReference type="Pfam" id="PF08463">
    <property type="entry name" value="EcoEI_R_C"/>
    <property type="match status" value="1"/>
</dbReference>